<sequence>MTTACEEDLADGRKPWAMRHRDRERATVGSPHQEVGSQRERAVCPCPSGTARRERGALPVDIGISIGRSTWNTCVQRTQRDQFRTETQYQAGNEQRLLINAVGFYLSLHQQPSALCLRIVMQIKSLARELIRRPLISERFVSQTEESLAEGTQRGPPG</sequence>
<accession>A0ABR3LBJ5</accession>
<evidence type="ECO:0000313" key="2">
    <source>
        <dbReference type="EMBL" id="KAL1250280.1"/>
    </source>
</evidence>
<organism evidence="2 3">
    <name type="scientific">Cirrhinus molitorella</name>
    <name type="common">mud carp</name>
    <dbReference type="NCBI Taxonomy" id="172907"/>
    <lineage>
        <taxon>Eukaryota</taxon>
        <taxon>Metazoa</taxon>
        <taxon>Chordata</taxon>
        <taxon>Craniata</taxon>
        <taxon>Vertebrata</taxon>
        <taxon>Euteleostomi</taxon>
        <taxon>Actinopterygii</taxon>
        <taxon>Neopterygii</taxon>
        <taxon>Teleostei</taxon>
        <taxon>Ostariophysi</taxon>
        <taxon>Cypriniformes</taxon>
        <taxon>Cyprinidae</taxon>
        <taxon>Labeoninae</taxon>
        <taxon>Labeonini</taxon>
        <taxon>Cirrhinus</taxon>
    </lineage>
</organism>
<dbReference type="Proteomes" id="UP001558613">
    <property type="component" value="Unassembled WGS sequence"/>
</dbReference>
<keyword evidence="3" id="KW-1185">Reference proteome</keyword>
<evidence type="ECO:0000313" key="3">
    <source>
        <dbReference type="Proteomes" id="UP001558613"/>
    </source>
</evidence>
<protein>
    <submittedName>
        <fullName evidence="2">Uncharacterized protein</fullName>
    </submittedName>
</protein>
<comment type="caution">
    <text evidence="2">The sequence shown here is derived from an EMBL/GenBank/DDBJ whole genome shotgun (WGS) entry which is preliminary data.</text>
</comment>
<proteinExistence type="predicted"/>
<dbReference type="EMBL" id="JAYMGO010000023">
    <property type="protein sequence ID" value="KAL1250280.1"/>
    <property type="molecule type" value="Genomic_DNA"/>
</dbReference>
<gene>
    <name evidence="2" type="ORF">QQF64_021285</name>
</gene>
<evidence type="ECO:0000256" key="1">
    <source>
        <dbReference type="SAM" id="MobiDB-lite"/>
    </source>
</evidence>
<name>A0ABR3LBJ5_9TELE</name>
<feature type="region of interest" description="Disordered" evidence="1">
    <location>
        <begin position="20"/>
        <end position="48"/>
    </location>
</feature>
<reference evidence="2 3" key="1">
    <citation type="submission" date="2023-09" db="EMBL/GenBank/DDBJ databases">
        <authorList>
            <person name="Wang M."/>
        </authorList>
    </citation>
    <scope>NUCLEOTIDE SEQUENCE [LARGE SCALE GENOMIC DNA]</scope>
    <source>
        <strain evidence="2">GT-2023</strain>
        <tissue evidence="2">Liver</tissue>
    </source>
</reference>